<dbReference type="GO" id="GO:0006355">
    <property type="term" value="P:regulation of DNA-templated transcription"/>
    <property type="evidence" value="ECO:0007669"/>
    <property type="project" value="InterPro"/>
</dbReference>
<keyword evidence="8" id="KW-1185">Reference proteome</keyword>
<dbReference type="InterPro" id="IPR005143">
    <property type="entry name" value="TF_LuxR_autoind-bd_dom"/>
</dbReference>
<dbReference type="STRING" id="1672749.BJF92_12325"/>
<reference evidence="6 8" key="3">
    <citation type="journal article" date="2017" name="Antonie Van Leeuwenhoek">
        <title>Rhizobium rhizosphaerae sp. nov., a novel species isolated from rice rhizosphere.</title>
        <authorList>
            <person name="Zhao J.J."/>
            <person name="Zhang J."/>
            <person name="Zhang R.J."/>
            <person name="Zhang C.W."/>
            <person name="Yin H.Q."/>
            <person name="Zhang X.X."/>
        </authorList>
    </citation>
    <scope>NUCLEOTIDE SEQUENCE [LARGE SCALE GENOMIC DNA]</scope>
    <source>
        <strain evidence="6 8">RD15</strain>
    </source>
</reference>
<evidence type="ECO:0000313" key="7">
    <source>
        <dbReference type="Proteomes" id="UP000186143"/>
    </source>
</evidence>
<name>A0A1Q9AND5_9HYPH</name>
<dbReference type="Proteomes" id="UP000186143">
    <property type="component" value="Unassembled WGS sequence"/>
</dbReference>
<dbReference type="EMBL" id="MKIO01000021">
    <property type="protein sequence ID" value="OLP56849.1"/>
    <property type="molecule type" value="Genomic_DNA"/>
</dbReference>
<dbReference type="AlphaFoldDB" id="A0A1Q9AND5"/>
<proteinExistence type="predicted"/>
<dbReference type="InterPro" id="IPR016032">
    <property type="entry name" value="Sig_transdc_resp-reg_C-effctor"/>
</dbReference>
<dbReference type="InterPro" id="IPR000792">
    <property type="entry name" value="Tscrpt_reg_LuxR_C"/>
</dbReference>
<dbReference type="SUPFAM" id="SSF46894">
    <property type="entry name" value="C-terminal effector domain of the bipartite response regulators"/>
    <property type="match status" value="1"/>
</dbReference>
<evidence type="ECO:0000313" key="6">
    <source>
        <dbReference type="EMBL" id="OQP88261.1"/>
    </source>
</evidence>
<dbReference type="Pfam" id="PF03472">
    <property type="entry name" value="Autoind_bind"/>
    <property type="match status" value="1"/>
</dbReference>
<dbReference type="EMBL" id="MSPX01000001">
    <property type="protein sequence ID" value="OQP88261.1"/>
    <property type="molecule type" value="Genomic_DNA"/>
</dbReference>
<dbReference type="Gene3D" id="3.30.450.80">
    <property type="entry name" value="Transcription factor LuxR-like, autoinducer-binding domain"/>
    <property type="match status" value="1"/>
</dbReference>
<reference evidence="5 7" key="1">
    <citation type="submission" date="2016-09" db="EMBL/GenBank/DDBJ databases">
        <title>Rhizobium sp. nov., a novel species isolated from the rice rhizosphere.</title>
        <authorList>
            <person name="Zhao J."/>
            <person name="Zhang X."/>
        </authorList>
    </citation>
    <scope>NUCLEOTIDE SEQUENCE [LARGE SCALE GENOMIC DNA]</scope>
    <source>
        <strain evidence="5 7">MH17</strain>
    </source>
</reference>
<evidence type="ECO:0000256" key="2">
    <source>
        <dbReference type="ARBA" id="ARBA00023125"/>
    </source>
</evidence>
<evidence type="ECO:0000259" key="4">
    <source>
        <dbReference type="PROSITE" id="PS50043"/>
    </source>
</evidence>
<dbReference type="InterPro" id="IPR036693">
    <property type="entry name" value="TF_LuxR_autoind-bd_dom_sf"/>
</dbReference>
<comment type="caution">
    <text evidence="5">The sequence shown here is derived from an EMBL/GenBank/DDBJ whole genome shotgun (WGS) entry which is preliminary data.</text>
</comment>
<dbReference type="SMART" id="SM00421">
    <property type="entry name" value="HTH_LUXR"/>
    <property type="match status" value="1"/>
</dbReference>
<dbReference type="SUPFAM" id="SSF75516">
    <property type="entry name" value="Pheromone-binding domain of LuxR-like quorum-sensing transcription factors"/>
    <property type="match status" value="1"/>
</dbReference>
<dbReference type="GO" id="GO:0003677">
    <property type="term" value="F:DNA binding"/>
    <property type="evidence" value="ECO:0007669"/>
    <property type="project" value="UniProtKB-KW"/>
</dbReference>
<dbReference type="CDD" id="cd06170">
    <property type="entry name" value="LuxR_C_like"/>
    <property type="match status" value="1"/>
</dbReference>
<keyword evidence="2" id="KW-0238">DNA-binding</keyword>
<evidence type="ECO:0000256" key="3">
    <source>
        <dbReference type="ARBA" id="ARBA00023163"/>
    </source>
</evidence>
<evidence type="ECO:0000256" key="1">
    <source>
        <dbReference type="ARBA" id="ARBA00023015"/>
    </source>
</evidence>
<reference evidence="6" key="2">
    <citation type="submission" date="2016-12" db="EMBL/GenBank/DDBJ databases">
        <authorList>
            <person name="Zhang X."/>
            <person name="Zhao J."/>
        </authorList>
    </citation>
    <scope>NUCLEOTIDE SEQUENCE</scope>
    <source>
        <strain evidence="6">RD15</strain>
    </source>
</reference>
<keyword evidence="1" id="KW-0805">Transcription regulation</keyword>
<gene>
    <name evidence="5" type="ORF">BJF92_12325</name>
    <name evidence="6" type="ORF">BTR14_02095</name>
</gene>
<dbReference type="InterPro" id="IPR036388">
    <property type="entry name" value="WH-like_DNA-bd_sf"/>
</dbReference>
<protein>
    <recommendedName>
        <fullName evidence="4">HTH luxR-type domain-containing protein</fullName>
    </recommendedName>
</protein>
<feature type="domain" description="HTH luxR-type" evidence="4">
    <location>
        <begin position="177"/>
        <end position="242"/>
    </location>
</feature>
<dbReference type="Pfam" id="PF00196">
    <property type="entry name" value="GerE"/>
    <property type="match status" value="1"/>
</dbReference>
<dbReference type="Gene3D" id="1.10.10.10">
    <property type="entry name" value="Winged helix-like DNA-binding domain superfamily/Winged helix DNA-binding domain"/>
    <property type="match status" value="1"/>
</dbReference>
<evidence type="ECO:0000313" key="8">
    <source>
        <dbReference type="Proteomes" id="UP000192652"/>
    </source>
</evidence>
<keyword evidence="3" id="KW-0804">Transcription</keyword>
<sequence>MELPFSRALAPSIPLDEAPDLRSLPVRRHVVSHPFIERLRAAVPFDFFAVTGLDFDGYRFGSGHSIDTDVPPAFLDAYYGDDLLKTDPFVIASMHTNKVVIEEEVYAKTPPPQRLQYLARTFGVLNRTLFPIRRGEVGFGAVTFSRATPFSSEEIEFLGEVAETTHRVLTRPIMERFSAQTLKLIEGEITCLKFASLGKTTDEIAAVSGYTPDTVNSYMKTAIRKLKAENRVHAIAEAIRRGLVT</sequence>
<accession>A0A1Q9AND5</accession>
<organism evidence="5 7">
    <name type="scientific">Xaviernesmea rhizosphaerae</name>
    <dbReference type="NCBI Taxonomy" id="1672749"/>
    <lineage>
        <taxon>Bacteria</taxon>
        <taxon>Pseudomonadati</taxon>
        <taxon>Pseudomonadota</taxon>
        <taxon>Alphaproteobacteria</taxon>
        <taxon>Hyphomicrobiales</taxon>
        <taxon>Rhizobiaceae</taxon>
        <taxon>Rhizobium/Agrobacterium group</taxon>
        <taxon>Xaviernesmea</taxon>
    </lineage>
</organism>
<dbReference type="PROSITE" id="PS50043">
    <property type="entry name" value="HTH_LUXR_2"/>
    <property type="match status" value="1"/>
</dbReference>
<evidence type="ECO:0000313" key="5">
    <source>
        <dbReference type="EMBL" id="OLP56849.1"/>
    </source>
</evidence>
<dbReference type="Proteomes" id="UP000192652">
    <property type="component" value="Unassembled WGS sequence"/>
</dbReference>